<dbReference type="PANTHER" id="PTHR11188">
    <property type="entry name" value="ARRESTIN DOMAIN CONTAINING PROTEIN"/>
    <property type="match status" value="1"/>
</dbReference>
<dbReference type="Pfam" id="PF02752">
    <property type="entry name" value="Arrestin_C"/>
    <property type="match status" value="1"/>
</dbReference>
<feature type="domain" description="Arrestin C-terminal-like" evidence="14">
    <location>
        <begin position="104"/>
        <end position="230"/>
    </location>
</feature>
<keyword evidence="8" id="KW-1015">Disulfide bond</keyword>
<name>A0A401RJI4_CHIPU</name>
<comment type="caution">
    <text evidence="15">The sequence shown here is derived from an EMBL/GenBank/DDBJ whole genome shotgun (WGS) entry which is preliminary data.</text>
</comment>
<dbReference type="AlphaFoldDB" id="A0A401RJI4"/>
<dbReference type="SUPFAM" id="SSF81296">
    <property type="entry name" value="E set domains"/>
    <property type="match status" value="2"/>
</dbReference>
<dbReference type="GO" id="GO:0015031">
    <property type="term" value="P:protein transport"/>
    <property type="evidence" value="ECO:0007669"/>
    <property type="project" value="TreeGrafter"/>
</dbReference>
<keyword evidence="9" id="KW-0804">Transcription</keyword>
<evidence type="ECO:0000256" key="5">
    <source>
        <dbReference type="ARBA" id="ARBA00022553"/>
    </source>
</evidence>
<keyword evidence="6" id="KW-0832">Ubl conjugation</keyword>
<dbReference type="InterPro" id="IPR050357">
    <property type="entry name" value="Arrestin_domain-protein"/>
</dbReference>
<evidence type="ECO:0000256" key="6">
    <source>
        <dbReference type="ARBA" id="ARBA00022843"/>
    </source>
</evidence>
<reference evidence="15 16" key="1">
    <citation type="journal article" date="2018" name="Nat. Ecol. Evol.">
        <title>Shark genomes provide insights into elasmobranch evolution and the origin of vertebrates.</title>
        <authorList>
            <person name="Hara Y"/>
            <person name="Yamaguchi K"/>
            <person name="Onimaru K"/>
            <person name="Kadota M"/>
            <person name="Koyanagi M"/>
            <person name="Keeley SD"/>
            <person name="Tatsumi K"/>
            <person name="Tanaka K"/>
            <person name="Motone F"/>
            <person name="Kageyama Y"/>
            <person name="Nozu R"/>
            <person name="Adachi N"/>
            <person name="Nishimura O"/>
            <person name="Nakagawa R"/>
            <person name="Tanegashima C"/>
            <person name="Kiyatake I"/>
            <person name="Matsumoto R"/>
            <person name="Murakumo K"/>
            <person name="Nishida K"/>
            <person name="Terakita A"/>
            <person name="Kuratani S"/>
            <person name="Sato K"/>
            <person name="Hyodo S Kuraku.S."/>
        </authorList>
    </citation>
    <scope>NUCLEOTIDE SEQUENCE [LARGE SCALE GENOMIC DNA]</scope>
</reference>
<evidence type="ECO:0000313" key="15">
    <source>
        <dbReference type="EMBL" id="GCC18313.1"/>
    </source>
</evidence>
<dbReference type="STRING" id="137246.A0A401RJI4"/>
<comment type="subcellular location">
    <subcellularLocation>
        <location evidence="1">Cytoplasm</location>
    </subcellularLocation>
</comment>
<dbReference type="EMBL" id="BEZZ01004409">
    <property type="protein sequence ID" value="GCC18313.1"/>
    <property type="molecule type" value="Genomic_DNA"/>
</dbReference>
<dbReference type="OrthoDB" id="2333384at2759"/>
<evidence type="ECO:0000256" key="9">
    <source>
        <dbReference type="ARBA" id="ARBA00023163"/>
    </source>
</evidence>
<dbReference type="GO" id="GO:0005737">
    <property type="term" value="C:cytoplasm"/>
    <property type="evidence" value="ECO:0007669"/>
    <property type="project" value="UniProtKB-SubCell"/>
</dbReference>
<evidence type="ECO:0000256" key="13">
    <source>
        <dbReference type="ARBA" id="ARBA00046869"/>
    </source>
</evidence>
<dbReference type="InterPro" id="IPR011021">
    <property type="entry name" value="Arrestin-like_N"/>
</dbReference>
<dbReference type="GO" id="GO:0031625">
    <property type="term" value="F:ubiquitin protein ligase binding"/>
    <property type="evidence" value="ECO:0007669"/>
    <property type="project" value="TreeGrafter"/>
</dbReference>
<evidence type="ECO:0000256" key="3">
    <source>
        <dbReference type="ARBA" id="ARBA00022490"/>
    </source>
</evidence>
<keyword evidence="4" id="KW-1017">Isopeptide bond</keyword>
<dbReference type="Gene3D" id="2.60.40.640">
    <property type="match status" value="2"/>
</dbReference>
<dbReference type="OMA" id="NEWAETI"/>
<evidence type="ECO:0000256" key="12">
    <source>
        <dbReference type="ARBA" id="ARBA00045565"/>
    </source>
</evidence>
<dbReference type="InterPro" id="IPR011022">
    <property type="entry name" value="Arrestin_C-like"/>
</dbReference>
<evidence type="ECO:0000256" key="4">
    <source>
        <dbReference type="ARBA" id="ARBA00022499"/>
    </source>
</evidence>
<sequence length="325" mass="35536">MTSDTNDFPSCSADVDGSMFLQPGKMYEYSFTFQVPEGPLPPSFKGKYGGVCYLITAYVDREKQLPLEITKNFDVVEPIDVNTPTLLCPVVGSNKKKVTCFFLSDGYVCIAAKIDRKGYCQGDQICINAQFQNNCSRIVVPKAAILAKQTYKVSGNTKVVKEKLNSVRGNHIISGMSESWCGKCLQIPTVKPSISSQIIRLEYSLLVYVHIPGSKKLVLELPLVIGTIPYNGMNSRTSSTASNCSSVSSSSMSWPHMEFPEQAPATPFDVSSGSHRLECPTTPLLDDFDGLPESPIFMKSTVFSYGSSPVSSEVDENGNCECMVE</sequence>
<dbReference type="InterPro" id="IPR014756">
    <property type="entry name" value="Ig_E-set"/>
</dbReference>
<dbReference type="InterPro" id="IPR014752">
    <property type="entry name" value="Arrestin-like_C"/>
</dbReference>
<comment type="function">
    <text evidence="12">May act as an oxidative stress mediator by inhibiting thioredoxin activity or by limiting its bioavailability. Interacts with COPS5 and restores COPS5-induced suppression of CDKN1B stability, blocking the COPS5-mediated translocation of CDKN1B from the nucleus to the cytoplasm. Functions as a transcriptional repressor, possibly by acting as a bridge molecule between transcription factors and corepressor complexes, and over-expression will induce G0/G1 cell cycle arrest. Required for the maturation of natural killer cells. Acts as a suppressor of tumor cell growth. Inhibits the proteasomal degradation of DDIT4, and thereby contributes to the inhibition of the mammalian target of rapamycin complex 1 (mTORC1).</text>
</comment>
<dbReference type="SMART" id="SM01017">
    <property type="entry name" value="Arrestin_C"/>
    <property type="match status" value="1"/>
</dbReference>
<gene>
    <name evidence="15" type="ORF">chiPu_0021650</name>
</gene>
<organism evidence="15 16">
    <name type="scientific">Chiloscyllium punctatum</name>
    <name type="common">Brownbanded bambooshark</name>
    <name type="synonym">Hemiscyllium punctatum</name>
    <dbReference type="NCBI Taxonomy" id="137246"/>
    <lineage>
        <taxon>Eukaryota</taxon>
        <taxon>Metazoa</taxon>
        <taxon>Chordata</taxon>
        <taxon>Craniata</taxon>
        <taxon>Vertebrata</taxon>
        <taxon>Chondrichthyes</taxon>
        <taxon>Elasmobranchii</taxon>
        <taxon>Galeomorphii</taxon>
        <taxon>Galeoidea</taxon>
        <taxon>Orectolobiformes</taxon>
        <taxon>Hemiscylliidae</taxon>
        <taxon>Chiloscyllium</taxon>
    </lineage>
</organism>
<evidence type="ECO:0000256" key="10">
    <source>
        <dbReference type="ARBA" id="ARBA00023306"/>
    </source>
</evidence>
<evidence type="ECO:0000256" key="11">
    <source>
        <dbReference type="ARBA" id="ARBA00039479"/>
    </source>
</evidence>
<protein>
    <recommendedName>
        <fullName evidence="11">Thioredoxin-interacting protein</fullName>
    </recommendedName>
</protein>
<dbReference type="Proteomes" id="UP000287033">
    <property type="component" value="Unassembled WGS sequence"/>
</dbReference>
<evidence type="ECO:0000256" key="7">
    <source>
        <dbReference type="ARBA" id="ARBA00023015"/>
    </source>
</evidence>
<keyword evidence="5" id="KW-0597">Phosphoprotein</keyword>
<evidence type="ECO:0000256" key="1">
    <source>
        <dbReference type="ARBA" id="ARBA00004496"/>
    </source>
</evidence>
<keyword evidence="7" id="KW-0805">Transcription regulation</keyword>
<evidence type="ECO:0000313" key="16">
    <source>
        <dbReference type="Proteomes" id="UP000287033"/>
    </source>
</evidence>
<evidence type="ECO:0000256" key="8">
    <source>
        <dbReference type="ARBA" id="ARBA00023157"/>
    </source>
</evidence>
<proteinExistence type="inferred from homology"/>
<dbReference type="Pfam" id="PF00339">
    <property type="entry name" value="Arrestin_N"/>
    <property type="match status" value="1"/>
</dbReference>
<evidence type="ECO:0000259" key="14">
    <source>
        <dbReference type="SMART" id="SM01017"/>
    </source>
</evidence>
<evidence type="ECO:0000256" key="2">
    <source>
        <dbReference type="ARBA" id="ARBA00005298"/>
    </source>
</evidence>
<accession>A0A401RJI4</accession>
<keyword evidence="10" id="KW-0131">Cell cycle</keyword>
<keyword evidence="16" id="KW-1185">Reference proteome</keyword>
<keyword evidence="3" id="KW-0963">Cytoplasm</keyword>
<comment type="similarity">
    <text evidence="2">Belongs to the arrestin family.</text>
</comment>
<comment type="subunit">
    <text evidence="13">Homodimer; disulfide-linked. Interacts with TXN/thioredoxin through its redox-active site. Interacts with transcriptional repressors ZBTB16, ZBTB32 and HDAC1. Interacts with DDIT4.</text>
</comment>
<dbReference type="PANTHER" id="PTHR11188:SF14">
    <property type="entry name" value="THIOREDOXIN-INTERACTING PROTEIN"/>
    <property type="match status" value="1"/>
</dbReference>